<sequence>VLLQTPPYHRVIVEKTLAVIKPDAFQLADEIENVIVKSGFSILQEKPLNPCIWLADWLLKNNPNQPQICDKDTVED</sequence>
<reference evidence="2" key="3">
    <citation type="submission" date="2025-09" db="UniProtKB">
        <authorList>
            <consortium name="Ensembl"/>
        </authorList>
    </citation>
    <scope>IDENTIFICATION</scope>
</reference>
<dbReference type="CDD" id="cd22970">
    <property type="entry name" value="DD_NDKH5-like"/>
    <property type="match status" value="1"/>
</dbReference>
<dbReference type="GO" id="GO:0005929">
    <property type="term" value="C:cilium"/>
    <property type="evidence" value="ECO:0007669"/>
    <property type="project" value="TreeGrafter"/>
</dbReference>
<dbReference type="GO" id="GO:1902176">
    <property type="term" value="P:negative regulation of oxidative stress-induced intrinsic apoptotic signaling pathway"/>
    <property type="evidence" value="ECO:0007669"/>
    <property type="project" value="TreeGrafter"/>
</dbReference>
<dbReference type="SUPFAM" id="SSF54919">
    <property type="entry name" value="Nucleoside diphosphate kinase, NDK"/>
    <property type="match status" value="1"/>
</dbReference>
<dbReference type="GO" id="GO:0003341">
    <property type="term" value="P:cilium movement"/>
    <property type="evidence" value="ECO:0007669"/>
    <property type="project" value="TreeGrafter"/>
</dbReference>
<dbReference type="InterPro" id="IPR007858">
    <property type="entry name" value="Dpy-30_motif"/>
</dbReference>
<organism evidence="2 3">
    <name type="scientific">Nothobranchius furzeri</name>
    <name type="common">Turquoise killifish</name>
    <dbReference type="NCBI Taxonomy" id="105023"/>
    <lineage>
        <taxon>Eukaryota</taxon>
        <taxon>Metazoa</taxon>
        <taxon>Chordata</taxon>
        <taxon>Craniata</taxon>
        <taxon>Vertebrata</taxon>
        <taxon>Euteleostomi</taxon>
        <taxon>Actinopterygii</taxon>
        <taxon>Neopterygii</taxon>
        <taxon>Teleostei</taxon>
        <taxon>Neoteleostei</taxon>
        <taxon>Acanthomorphata</taxon>
        <taxon>Ovalentaria</taxon>
        <taxon>Atherinomorphae</taxon>
        <taxon>Cyprinodontiformes</taxon>
        <taxon>Nothobranchiidae</taxon>
        <taxon>Nothobranchius</taxon>
    </lineage>
</organism>
<dbReference type="Proteomes" id="UP000694548">
    <property type="component" value="Chromosome sgr01"/>
</dbReference>
<reference evidence="2" key="1">
    <citation type="submission" date="2014-08" db="EMBL/GenBank/DDBJ databases">
        <authorList>
            <person name="Senf B."/>
            <person name="Petzold A."/>
            <person name="Downie B.R."/>
            <person name="Koch P."/>
            <person name="Platzer M."/>
        </authorList>
    </citation>
    <scope>NUCLEOTIDE SEQUENCE [LARGE SCALE GENOMIC DNA]</scope>
    <source>
        <strain evidence="2">GRZ</strain>
    </source>
</reference>
<accession>A0A8C6LWP2</accession>
<evidence type="ECO:0000256" key="1">
    <source>
        <dbReference type="ARBA" id="ARBA00008142"/>
    </source>
</evidence>
<protein>
    <submittedName>
        <fullName evidence="2">NME/NM23 family member 5</fullName>
    </submittedName>
</protein>
<dbReference type="InterPro" id="IPR036850">
    <property type="entry name" value="NDK-like_dom_sf"/>
</dbReference>
<dbReference type="Pfam" id="PF05186">
    <property type="entry name" value="Dpy-30"/>
    <property type="match status" value="1"/>
</dbReference>
<dbReference type="GeneTree" id="ENSGT00940000159595"/>
<dbReference type="PANTHER" id="PTHR46161:SF1">
    <property type="entry name" value="NUCLEOSIDE DIPHOSPHATE KINASE HOMOLOG 5"/>
    <property type="match status" value="1"/>
</dbReference>
<dbReference type="Ensembl" id="ENSNFUT00015026238.1">
    <property type="protein sequence ID" value="ENSNFUP00015025108.1"/>
    <property type="gene ID" value="ENSNFUG00015012118.1"/>
</dbReference>
<dbReference type="Gene3D" id="3.30.70.141">
    <property type="entry name" value="Nucleoside diphosphate kinase-like domain"/>
    <property type="match status" value="1"/>
</dbReference>
<dbReference type="AlphaFoldDB" id="A0A8C6LWP2"/>
<gene>
    <name evidence="2" type="primary">NME5</name>
    <name evidence="2" type="synonym">nme5</name>
</gene>
<reference evidence="2" key="2">
    <citation type="submission" date="2025-08" db="UniProtKB">
        <authorList>
            <consortium name="Ensembl"/>
        </authorList>
    </citation>
    <scope>IDENTIFICATION</scope>
</reference>
<proteinExistence type="inferred from homology"/>
<evidence type="ECO:0000313" key="2">
    <source>
        <dbReference type="Ensembl" id="ENSNFUP00015025108.1"/>
    </source>
</evidence>
<dbReference type="PANTHER" id="PTHR46161">
    <property type="entry name" value="NUCLEOSIDE DIPHOSPHATE KINASE"/>
    <property type="match status" value="1"/>
</dbReference>
<name>A0A8C6LWP2_NOTFU</name>
<comment type="similarity">
    <text evidence="1">Belongs to the NDK family.</text>
</comment>
<keyword evidence="3" id="KW-1185">Reference proteome</keyword>
<evidence type="ECO:0000313" key="3">
    <source>
        <dbReference type="Proteomes" id="UP000694548"/>
    </source>
</evidence>